<reference evidence="1 2" key="1">
    <citation type="journal article" date="2022" name="Plant J.">
        <title>Chromosome-level genome of Camellia lanceoleosa provides a valuable resource for understanding genome evolution and self-incompatibility.</title>
        <authorList>
            <person name="Gong W."/>
            <person name="Xiao S."/>
            <person name="Wang L."/>
            <person name="Liao Z."/>
            <person name="Chang Y."/>
            <person name="Mo W."/>
            <person name="Hu G."/>
            <person name="Li W."/>
            <person name="Zhao G."/>
            <person name="Zhu H."/>
            <person name="Hu X."/>
            <person name="Ji K."/>
            <person name="Xiang X."/>
            <person name="Song Q."/>
            <person name="Yuan D."/>
            <person name="Jin S."/>
            <person name="Zhang L."/>
        </authorList>
    </citation>
    <scope>NUCLEOTIDE SEQUENCE [LARGE SCALE GENOMIC DNA]</scope>
    <source>
        <strain evidence="1">SQ_2022a</strain>
    </source>
</reference>
<keyword evidence="2" id="KW-1185">Reference proteome</keyword>
<sequence>MKQPPWVSKGSELQAQLSVIQEDLKHAKEKLVLVEKEKVQAIKELKEAQRLAEEANEKLREAVVAQKRAEENSEIEKFRAVEMEHAKKELEAVNNQHALDVTALLFATQELQRIKQELAIIAMQRTKSSANATKIAEIHAEKAKENNVLVSELNSEIEILKRELEKFKSYEDKLVEKEASIEVELEAAKMTESYARNLVEELKEKVEDLGVQAEKANSLERSASESLESIMKQLEGSNDLLHDAESEIASLQEKMGLLEISVGRQRGDLEESERRLDMAKEEVAEMAKKVESLKSELETVKEDKTRALNNEKLVEDNVQNLLEEQKTSS</sequence>
<protein>
    <submittedName>
        <fullName evidence="1">WEB family protein</fullName>
    </submittedName>
</protein>
<dbReference type="Proteomes" id="UP001060215">
    <property type="component" value="Chromosome 7"/>
</dbReference>
<accession>A0ACC0H4L7</accession>
<organism evidence="1 2">
    <name type="scientific">Camellia lanceoleosa</name>
    <dbReference type="NCBI Taxonomy" id="1840588"/>
    <lineage>
        <taxon>Eukaryota</taxon>
        <taxon>Viridiplantae</taxon>
        <taxon>Streptophyta</taxon>
        <taxon>Embryophyta</taxon>
        <taxon>Tracheophyta</taxon>
        <taxon>Spermatophyta</taxon>
        <taxon>Magnoliopsida</taxon>
        <taxon>eudicotyledons</taxon>
        <taxon>Gunneridae</taxon>
        <taxon>Pentapetalae</taxon>
        <taxon>asterids</taxon>
        <taxon>Ericales</taxon>
        <taxon>Theaceae</taxon>
        <taxon>Camellia</taxon>
    </lineage>
</organism>
<dbReference type="EMBL" id="CM045764">
    <property type="protein sequence ID" value="KAI8007838.1"/>
    <property type="molecule type" value="Genomic_DNA"/>
</dbReference>
<evidence type="ECO:0000313" key="1">
    <source>
        <dbReference type="EMBL" id="KAI8007838.1"/>
    </source>
</evidence>
<proteinExistence type="predicted"/>
<name>A0ACC0H4L7_9ERIC</name>
<evidence type="ECO:0000313" key="2">
    <source>
        <dbReference type="Proteomes" id="UP001060215"/>
    </source>
</evidence>
<gene>
    <name evidence="1" type="ORF">LOK49_LG07G00044</name>
</gene>
<comment type="caution">
    <text evidence="1">The sequence shown here is derived from an EMBL/GenBank/DDBJ whole genome shotgun (WGS) entry which is preliminary data.</text>
</comment>